<gene>
    <name evidence="3" type="ORF">F8566_49380</name>
</gene>
<dbReference type="AlphaFoldDB" id="A0A6H9Y8U3"/>
<feature type="region of interest" description="Disordered" evidence="1">
    <location>
        <begin position="1"/>
        <end position="29"/>
    </location>
</feature>
<dbReference type="RefSeq" id="WP_151571415.1">
    <property type="nucleotide sequence ID" value="NZ_WBMT01000042.1"/>
</dbReference>
<dbReference type="EMBL" id="WBMT01000042">
    <property type="protein sequence ID" value="KAB2337815.1"/>
    <property type="molecule type" value="Genomic_DNA"/>
</dbReference>
<dbReference type="Proteomes" id="UP000468735">
    <property type="component" value="Unassembled WGS sequence"/>
</dbReference>
<keyword evidence="2" id="KW-0472">Membrane</keyword>
<comment type="caution">
    <text evidence="3">The sequence shown here is derived from an EMBL/GenBank/DDBJ whole genome shotgun (WGS) entry which is preliminary data.</text>
</comment>
<proteinExistence type="predicted"/>
<evidence type="ECO:0000256" key="2">
    <source>
        <dbReference type="SAM" id="Phobius"/>
    </source>
</evidence>
<evidence type="ECO:0000256" key="1">
    <source>
        <dbReference type="SAM" id="MobiDB-lite"/>
    </source>
</evidence>
<evidence type="ECO:0000313" key="3">
    <source>
        <dbReference type="EMBL" id="KAB2337815.1"/>
    </source>
</evidence>
<reference evidence="3 4" key="1">
    <citation type="submission" date="2019-09" db="EMBL/GenBank/DDBJ databases">
        <title>Actinomadura physcomitrii sp. nov., a novel actinomycete isolated from moss [Physcomitrium sphaericum (Ludw) Fuernr].</title>
        <authorList>
            <person name="Zhuang X."/>
            <person name="Liu C."/>
        </authorList>
    </citation>
    <scope>NUCLEOTIDE SEQUENCE [LARGE SCALE GENOMIC DNA]</scope>
    <source>
        <strain evidence="3 4">HMC1</strain>
    </source>
</reference>
<keyword evidence="4" id="KW-1185">Reference proteome</keyword>
<feature type="compositionally biased region" description="Polar residues" evidence="1">
    <location>
        <begin position="8"/>
        <end position="25"/>
    </location>
</feature>
<accession>A0A6H9Y8U3</accession>
<name>A0A6H9Y8U3_9ACTN</name>
<evidence type="ECO:0000313" key="4">
    <source>
        <dbReference type="Proteomes" id="UP000468735"/>
    </source>
</evidence>
<feature type="transmembrane region" description="Helical" evidence="2">
    <location>
        <begin position="46"/>
        <end position="71"/>
    </location>
</feature>
<keyword evidence="2" id="KW-0812">Transmembrane</keyword>
<feature type="transmembrane region" description="Helical" evidence="2">
    <location>
        <begin position="108"/>
        <end position="129"/>
    </location>
</feature>
<sequence>MADDNDRTPTTGETKVAGPTTTGTSHRVRRPRAEAMTMARRRAVNAVAWFVSLVTTVVVLILAVHIVFVAFEANTANDLVNTVGDWADDLAWQFKDVFQPDDHKGEVAVNYGLAALVYLIAGRILTSLVRRLA</sequence>
<dbReference type="OrthoDB" id="5192539at2"/>
<organism evidence="3 4">
    <name type="scientific">Actinomadura rudentiformis</name>
    <dbReference type="NCBI Taxonomy" id="359158"/>
    <lineage>
        <taxon>Bacteria</taxon>
        <taxon>Bacillati</taxon>
        <taxon>Actinomycetota</taxon>
        <taxon>Actinomycetes</taxon>
        <taxon>Streptosporangiales</taxon>
        <taxon>Thermomonosporaceae</taxon>
        <taxon>Actinomadura</taxon>
    </lineage>
</organism>
<protein>
    <submittedName>
        <fullName evidence="3">Uncharacterized protein</fullName>
    </submittedName>
</protein>
<keyword evidence="2" id="KW-1133">Transmembrane helix</keyword>